<keyword evidence="2" id="KW-0479">Metal-binding</keyword>
<evidence type="ECO:0000256" key="2">
    <source>
        <dbReference type="ARBA" id="ARBA00022723"/>
    </source>
</evidence>
<dbReference type="PANTHER" id="PTHR43344">
    <property type="entry name" value="PHOSPHOSERINE PHOSPHATASE"/>
    <property type="match status" value="1"/>
</dbReference>
<evidence type="ECO:0000256" key="3">
    <source>
        <dbReference type="ARBA" id="ARBA00022801"/>
    </source>
</evidence>
<keyword evidence="4" id="KW-0460">Magnesium</keyword>
<dbReference type="EMBL" id="AP018448">
    <property type="protein sequence ID" value="BBC32798.1"/>
    <property type="molecule type" value="Genomic_DNA"/>
</dbReference>
<dbReference type="PANTHER" id="PTHR43344:SF13">
    <property type="entry name" value="PHOSPHATASE RV3661-RELATED"/>
    <property type="match status" value="1"/>
</dbReference>
<dbReference type="InterPro" id="IPR036412">
    <property type="entry name" value="HAD-like_sf"/>
</dbReference>
<name>A0ABM7F9Z7_9ACTN</name>
<comment type="similarity">
    <text evidence="1">Belongs to the HAD-like hydrolase superfamily. SerB family.</text>
</comment>
<reference evidence="5 6" key="2">
    <citation type="journal article" date="2023" name="ChemBioChem">
        <title>Acyltransferase Domain Exchange between Two Independent Type I Polyketide Synthases in the Same Producer Strain of Macrolide Antibiotics.</title>
        <authorList>
            <person name="Kudo F."/>
            <person name="Kishikawa K."/>
            <person name="Tsuboi K."/>
            <person name="Kido T."/>
            <person name="Usui T."/>
            <person name="Hashimoto J."/>
            <person name="Shin-Ya K."/>
            <person name="Miyanaga A."/>
            <person name="Eguchi T."/>
        </authorList>
    </citation>
    <scope>NUCLEOTIDE SEQUENCE [LARGE SCALE GENOMIC DNA]</scope>
    <source>
        <strain evidence="5 6">A-8890</strain>
    </source>
</reference>
<reference evidence="5 6" key="1">
    <citation type="journal article" date="2010" name="ChemBioChem">
        <title>Cloning and characterization of the biosynthetic gene cluster of 16-membered macrolide antibiotic FD-891: involvement of a dual functional cytochrome P450 monooxygenase catalyzing epoxidation and hydroxylation.</title>
        <authorList>
            <person name="Kudo F."/>
            <person name="Motegi A."/>
            <person name="Mizoue K."/>
            <person name="Eguchi T."/>
        </authorList>
    </citation>
    <scope>NUCLEOTIDE SEQUENCE [LARGE SCALE GENOMIC DNA]</scope>
    <source>
        <strain evidence="5 6">A-8890</strain>
    </source>
</reference>
<gene>
    <name evidence="5" type="ORF">SGFS_040920</name>
</gene>
<dbReference type="Pfam" id="PF12710">
    <property type="entry name" value="HAD"/>
    <property type="match status" value="1"/>
</dbReference>
<evidence type="ECO:0000313" key="6">
    <source>
        <dbReference type="Proteomes" id="UP001321542"/>
    </source>
</evidence>
<dbReference type="NCBIfam" id="TIGR01488">
    <property type="entry name" value="HAD-SF-IB"/>
    <property type="match status" value="1"/>
</dbReference>
<evidence type="ECO:0000256" key="4">
    <source>
        <dbReference type="ARBA" id="ARBA00022842"/>
    </source>
</evidence>
<evidence type="ECO:0000313" key="5">
    <source>
        <dbReference type="EMBL" id="BBC32798.1"/>
    </source>
</evidence>
<dbReference type="RefSeq" id="WP_286252103.1">
    <property type="nucleotide sequence ID" value="NZ_AP018448.1"/>
</dbReference>
<dbReference type="Proteomes" id="UP001321542">
    <property type="component" value="Chromosome"/>
</dbReference>
<protein>
    <recommendedName>
        <fullName evidence="7">HAD-IB family hydrolase</fullName>
    </recommendedName>
</protein>
<organism evidence="5 6">
    <name type="scientific">Streptomyces graminofaciens</name>
    <dbReference type="NCBI Taxonomy" id="68212"/>
    <lineage>
        <taxon>Bacteria</taxon>
        <taxon>Bacillati</taxon>
        <taxon>Actinomycetota</taxon>
        <taxon>Actinomycetes</taxon>
        <taxon>Kitasatosporales</taxon>
        <taxon>Streptomycetaceae</taxon>
        <taxon>Streptomyces</taxon>
    </lineage>
</organism>
<dbReference type="InterPro" id="IPR006385">
    <property type="entry name" value="HAD_hydro_SerB1"/>
</dbReference>
<evidence type="ECO:0000256" key="1">
    <source>
        <dbReference type="ARBA" id="ARBA00009184"/>
    </source>
</evidence>
<dbReference type="NCBIfam" id="TIGR01490">
    <property type="entry name" value="HAD-SF-IB-hyp1"/>
    <property type="match status" value="1"/>
</dbReference>
<sequence length="247" mass="26926">MTTFPSPAPTPPASGHSRPVVAFFDADETLIAMKSPFSLLRYRLRRQGDVTGAAYERMVEPLRRLASMGVTPVEVVSKFYELHAGTPWDHLLAEARAWYAELREHGAPFIEPTVARLRRHQEAGHHTVVISGSWPATLHPITDDLGIDLVLCTEPELDEGRRMTGAIRHAMFGPAKAEAVREALAKFGADPADCYAYGDDPGDLTMLRMVGHPTVVGANPTMTAQAAERGWPVIPATLASGTQRQPV</sequence>
<dbReference type="SUPFAM" id="SSF56784">
    <property type="entry name" value="HAD-like"/>
    <property type="match status" value="1"/>
</dbReference>
<accession>A0ABM7F9Z7</accession>
<dbReference type="InterPro" id="IPR023214">
    <property type="entry name" value="HAD_sf"/>
</dbReference>
<keyword evidence="3" id="KW-0378">Hydrolase</keyword>
<keyword evidence="6" id="KW-1185">Reference proteome</keyword>
<dbReference type="InterPro" id="IPR050582">
    <property type="entry name" value="HAD-like_SerB"/>
</dbReference>
<dbReference type="Gene3D" id="3.40.50.1000">
    <property type="entry name" value="HAD superfamily/HAD-like"/>
    <property type="match status" value="1"/>
</dbReference>
<dbReference type="Gene3D" id="1.20.1440.100">
    <property type="entry name" value="SG protein - dephosphorylation function"/>
    <property type="match status" value="1"/>
</dbReference>
<evidence type="ECO:0008006" key="7">
    <source>
        <dbReference type="Google" id="ProtNLM"/>
    </source>
</evidence>
<proteinExistence type="inferred from homology"/>